<proteinExistence type="predicted"/>
<dbReference type="Pfam" id="PF18962">
    <property type="entry name" value="Por_Secre_tail"/>
    <property type="match status" value="1"/>
</dbReference>
<sequence>MKRNILLICLFSVLTLSSAYAQNLSLSYESSVLTPNETIYIWGDSGYYNTIYSHFKVTNNSSSAMDVLVRKTEISLQAGSENSFCWGTCYIPSVYVSPTAVNIGAGVSDSLSFSGDYKPQGVAGASTIMYTFFDKYNTNDSIAVIVVYNAGTASISDRPASVEFSNAFPNPASSFVNFNYELQGTSEADFVITDLLGSEIFSTKLQNEKNKLSVDVTNFNAGVYFYSLRVDGKLYFTRKLIVRH</sequence>
<dbReference type="AlphaFoldDB" id="A0A644Z564"/>
<protein>
    <recommendedName>
        <fullName evidence="1">Secretion system C-terminal sorting domain-containing protein</fullName>
    </recommendedName>
</protein>
<dbReference type="EMBL" id="VSSQ01006787">
    <property type="protein sequence ID" value="MPM33863.1"/>
    <property type="molecule type" value="Genomic_DNA"/>
</dbReference>
<dbReference type="InterPro" id="IPR026444">
    <property type="entry name" value="Secre_tail"/>
</dbReference>
<dbReference type="NCBIfam" id="TIGR04183">
    <property type="entry name" value="Por_Secre_tail"/>
    <property type="match status" value="1"/>
</dbReference>
<evidence type="ECO:0000259" key="1">
    <source>
        <dbReference type="Pfam" id="PF18962"/>
    </source>
</evidence>
<organism evidence="2">
    <name type="scientific">bioreactor metagenome</name>
    <dbReference type="NCBI Taxonomy" id="1076179"/>
    <lineage>
        <taxon>unclassified sequences</taxon>
        <taxon>metagenomes</taxon>
        <taxon>ecological metagenomes</taxon>
    </lineage>
</organism>
<comment type="caution">
    <text evidence="2">The sequence shown here is derived from an EMBL/GenBank/DDBJ whole genome shotgun (WGS) entry which is preliminary data.</text>
</comment>
<accession>A0A644Z564</accession>
<name>A0A644Z564_9ZZZZ</name>
<reference evidence="2" key="1">
    <citation type="submission" date="2019-08" db="EMBL/GenBank/DDBJ databases">
        <authorList>
            <person name="Kucharzyk K."/>
            <person name="Murdoch R.W."/>
            <person name="Higgins S."/>
            <person name="Loffler F."/>
        </authorList>
    </citation>
    <scope>NUCLEOTIDE SEQUENCE</scope>
</reference>
<evidence type="ECO:0000313" key="2">
    <source>
        <dbReference type="EMBL" id="MPM33863.1"/>
    </source>
</evidence>
<gene>
    <name evidence="2" type="ORF">SDC9_80444</name>
</gene>
<feature type="domain" description="Secretion system C-terminal sorting" evidence="1">
    <location>
        <begin position="168"/>
        <end position="242"/>
    </location>
</feature>